<dbReference type="InterPro" id="IPR024607">
    <property type="entry name" value="Sulfatase_CS"/>
</dbReference>
<evidence type="ECO:0000259" key="5">
    <source>
        <dbReference type="Pfam" id="PF00884"/>
    </source>
</evidence>
<dbReference type="SUPFAM" id="SSF53649">
    <property type="entry name" value="Alkaline phosphatase-like"/>
    <property type="match status" value="1"/>
</dbReference>
<comment type="caution">
    <text evidence="6">The sequence shown here is derived from an EMBL/GenBank/DDBJ whole genome shotgun (WGS) entry which is preliminary data.</text>
</comment>
<dbReference type="PANTHER" id="PTHR42693:SF53">
    <property type="entry name" value="ENDO-4-O-SULFATASE"/>
    <property type="match status" value="1"/>
</dbReference>
<evidence type="ECO:0000256" key="2">
    <source>
        <dbReference type="ARBA" id="ARBA00022723"/>
    </source>
</evidence>
<dbReference type="RefSeq" id="WP_370443186.1">
    <property type="nucleotide sequence ID" value="NZ_JBGFTU010000037.1"/>
</dbReference>
<organism evidence="6 7">
    <name type="scientific">Kineococcus halophytocola</name>
    <dbReference type="NCBI Taxonomy" id="3234027"/>
    <lineage>
        <taxon>Bacteria</taxon>
        <taxon>Bacillati</taxon>
        <taxon>Actinomycetota</taxon>
        <taxon>Actinomycetes</taxon>
        <taxon>Kineosporiales</taxon>
        <taxon>Kineosporiaceae</taxon>
        <taxon>Kineococcus</taxon>
    </lineage>
</organism>
<dbReference type="Gene3D" id="3.40.720.10">
    <property type="entry name" value="Alkaline Phosphatase, subunit A"/>
    <property type="match status" value="1"/>
</dbReference>
<evidence type="ECO:0000256" key="4">
    <source>
        <dbReference type="ARBA" id="ARBA00022837"/>
    </source>
</evidence>
<evidence type="ECO:0000256" key="1">
    <source>
        <dbReference type="ARBA" id="ARBA00008779"/>
    </source>
</evidence>
<reference evidence="6 7" key="1">
    <citation type="submission" date="2024-07" db="EMBL/GenBank/DDBJ databases">
        <authorList>
            <person name="Thanompreechachai J."/>
            <person name="Duangmal K."/>
        </authorList>
    </citation>
    <scope>NUCLEOTIDE SEQUENCE [LARGE SCALE GENOMIC DNA]</scope>
    <source>
        <strain evidence="6 7">LSe6-4</strain>
    </source>
</reference>
<dbReference type="Pfam" id="PF00884">
    <property type="entry name" value="Sulfatase"/>
    <property type="match status" value="2"/>
</dbReference>
<proteinExistence type="inferred from homology"/>
<gene>
    <name evidence="6" type="ORF">AB2L27_19675</name>
</gene>
<dbReference type="Proteomes" id="UP001565927">
    <property type="component" value="Unassembled WGS sequence"/>
</dbReference>
<evidence type="ECO:0000256" key="3">
    <source>
        <dbReference type="ARBA" id="ARBA00022801"/>
    </source>
</evidence>
<keyword evidence="2" id="KW-0479">Metal-binding</keyword>
<dbReference type="PROSITE" id="PS00523">
    <property type="entry name" value="SULFATASE_1"/>
    <property type="match status" value="1"/>
</dbReference>
<keyword evidence="7" id="KW-1185">Reference proteome</keyword>
<feature type="domain" description="Sulfatase N-terminal" evidence="5">
    <location>
        <begin position="132"/>
        <end position="283"/>
    </location>
</feature>
<dbReference type="InterPro" id="IPR017850">
    <property type="entry name" value="Alkaline_phosphatase_core_sf"/>
</dbReference>
<evidence type="ECO:0000313" key="7">
    <source>
        <dbReference type="Proteomes" id="UP001565927"/>
    </source>
</evidence>
<evidence type="ECO:0000313" key="6">
    <source>
        <dbReference type="EMBL" id="MEZ0166980.1"/>
    </source>
</evidence>
<dbReference type="PANTHER" id="PTHR42693">
    <property type="entry name" value="ARYLSULFATASE FAMILY MEMBER"/>
    <property type="match status" value="1"/>
</dbReference>
<dbReference type="EMBL" id="JBGFTU010000037">
    <property type="protein sequence ID" value="MEZ0166980.1"/>
    <property type="molecule type" value="Genomic_DNA"/>
</dbReference>
<keyword evidence="3" id="KW-0378">Hydrolase</keyword>
<accession>A0ABV4H5X1</accession>
<feature type="domain" description="Sulfatase N-terminal" evidence="5">
    <location>
        <begin position="4"/>
        <end position="101"/>
    </location>
</feature>
<sequence length="544" mass="61284">MPRPNVLFISTHDINPEIGAYAGVWPGAEQATTPHLDRLAEQGVVYDNAFAVAPVCAPSRSSIMTGCFPTAIGTMHMRTKAVPPPEVVLFPQLLRRAGYHTTNNVFTDFQLTVPPTVFDACTPTAHWRDRPEADTPFFAAFHGLITHESQIYLDDEAFAAATPHVTAAERHDPDAVQIPPYHPDTEVFRRSWARYLDLITEMDHWVGDLLQQLEDDGLAENTVVVFWSDHGAGFPRGKRWVTERGLREPLIVRWPAGLAGGQHRRELVHLMDLAPTLLQACGVPVPAHMHGRPLWDEAGTFLDPNPLVFAGRDRMDEQEDTSRTVRDARYRYVRHLHPDRSPMQHCDYPDHLDTWRDLRRLAFEEADQVGAGEVRDRLTPLQRSIVAASKPAEELYDVLADPHEEHDLAADPAHRPVLERLRAALDEWTDRHGDLGLLPEEDLLQQWRPGGKPLSTDEPRVEERDGSLHATCRTPGATVAWTDDPPGPVPDRPRFAQVVGIPADDGRRWRLLTDPLPVVEHPQVWFRAFRLGYEPSLDVAVPVR</sequence>
<name>A0ABV4H5X1_9ACTN</name>
<dbReference type="InterPro" id="IPR000917">
    <property type="entry name" value="Sulfatase_N"/>
</dbReference>
<comment type="similarity">
    <text evidence="1">Belongs to the sulfatase family.</text>
</comment>
<protein>
    <submittedName>
        <fullName evidence="6">Sulfatase</fullName>
    </submittedName>
</protein>
<keyword evidence="4" id="KW-0106">Calcium</keyword>
<dbReference type="CDD" id="cd16027">
    <property type="entry name" value="SGSH"/>
    <property type="match status" value="1"/>
</dbReference>
<dbReference type="InterPro" id="IPR050738">
    <property type="entry name" value="Sulfatase"/>
</dbReference>